<dbReference type="STRING" id="145854.GA0074692_5009"/>
<keyword evidence="3" id="KW-1185">Reference proteome</keyword>
<feature type="region of interest" description="Disordered" evidence="1">
    <location>
        <begin position="212"/>
        <end position="254"/>
    </location>
</feature>
<protein>
    <submittedName>
        <fullName evidence="2">Uncharacterized protein</fullName>
    </submittedName>
</protein>
<reference evidence="3" key="1">
    <citation type="submission" date="2016-06" db="EMBL/GenBank/DDBJ databases">
        <authorList>
            <person name="Varghese N."/>
            <person name="Submissions Spin"/>
        </authorList>
    </citation>
    <scope>NUCLEOTIDE SEQUENCE [LARGE SCALE GENOMIC DNA]</scope>
    <source>
        <strain evidence="3">DSM 43817</strain>
    </source>
</reference>
<evidence type="ECO:0000256" key="1">
    <source>
        <dbReference type="SAM" id="MobiDB-lite"/>
    </source>
</evidence>
<accession>A0A1C6TA34</accession>
<organism evidence="2 3">
    <name type="scientific">Micromonospora pallida</name>
    <dbReference type="NCBI Taxonomy" id="145854"/>
    <lineage>
        <taxon>Bacteria</taxon>
        <taxon>Bacillati</taxon>
        <taxon>Actinomycetota</taxon>
        <taxon>Actinomycetes</taxon>
        <taxon>Micromonosporales</taxon>
        <taxon>Micromonosporaceae</taxon>
        <taxon>Micromonospora</taxon>
    </lineage>
</organism>
<feature type="compositionally biased region" description="Basic and acidic residues" evidence="1">
    <location>
        <begin position="142"/>
        <end position="156"/>
    </location>
</feature>
<dbReference type="AlphaFoldDB" id="A0A1C6TA34"/>
<feature type="compositionally biased region" description="Polar residues" evidence="1">
    <location>
        <begin position="110"/>
        <end position="124"/>
    </location>
</feature>
<dbReference type="Proteomes" id="UP000198959">
    <property type="component" value="Unassembled WGS sequence"/>
</dbReference>
<name>A0A1C6TA34_9ACTN</name>
<feature type="region of interest" description="Disordered" evidence="1">
    <location>
        <begin position="110"/>
        <end position="156"/>
    </location>
</feature>
<evidence type="ECO:0000313" key="3">
    <source>
        <dbReference type="Proteomes" id="UP000198959"/>
    </source>
</evidence>
<dbReference type="EMBL" id="FMHW01000002">
    <property type="protein sequence ID" value="SCL38432.1"/>
    <property type="molecule type" value="Genomic_DNA"/>
</dbReference>
<evidence type="ECO:0000313" key="2">
    <source>
        <dbReference type="EMBL" id="SCL38432.1"/>
    </source>
</evidence>
<sequence>MTAHGDIRERVARAVATAQEAARAKAAQPRADRAYLVADAAHRYGLSDELAAQITGNGPAEIQREARRLAVERAEHGAADAAREAKPEAPSRPCALAWLRRIRACTTSIRPTSPSGYARSTNTHRCGPRDTSGGRFRTRPMSRKERPVDSPAPDPRERLAARRALNAAGWRCHAATMLGVGCGALTETAVRSARGPGHRPDRLGSPLRDLYRPAFPDQAAGLPRPDGGRDDLGGVGLTHPPTQRALGPMAALPG</sequence>
<proteinExistence type="predicted"/>
<gene>
    <name evidence="2" type="ORF">GA0074692_5009</name>
</gene>